<reference evidence="1" key="1">
    <citation type="submission" date="2021-06" db="EMBL/GenBank/DDBJ databases">
        <authorList>
            <person name="Kallberg Y."/>
            <person name="Tangrot J."/>
            <person name="Rosling A."/>
        </authorList>
    </citation>
    <scope>NUCLEOTIDE SEQUENCE</scope>
    <source>
        <strain evidence="1">UK204</strain>
    </source>
</reference>
<dbReference type="SUPFAM" id="SSF48371">
    <property type="entry name" value="ARM repeat"/>
    <property type="match status" value="1"/>
</dbReference>
<name>A0A9N9HLA7_9GLOM</name>
<dbReference type="Pfam" id="PF05536">
    <property type="entry name" value="Neurochondrin"/>
    <property type="match status" value="1"/>
</dbReference>
<dbReference type="InterPro" id="IPR011989">
    <property type="entry name" value="ARM-like"/>
</dbReference>
<sequence length="516" mass="59110">MASEQESLSEITQCLNLLRPETSDDAKFVALMLLPRLLQQDQENVIRNSSDSELPDNILKTIAIHIISCFCEVEELLSKRQVHARIPTLSTLLVPKENEELAKEILKMFIRLSSDNQAVNYLVDNKVVTKILSCITTTTNDEVRDLALQVVSNITNTLIISTDQLTSDIASIQNYMYTVLNYLSLTFRTNQEKFKFELLNFFVDMFSYMTDQFVQIVFITDKTKLDEWIQNIKFGLKEILSSRLGNEQRDKALSLIMLLLHHIGAPWLFASTTENLSLNQTSANKIEDFKFAALVIQLACVEVRLLLDDLAEKYEKQELQEFQSNKRHETILSACYTILEKSIEYLSQIDIELAELNLDPELLLRLKGTMTETFRFIIEHLVDIKETTFVEEVIKDTCVLASIRVLSAWLAEDSSLEKVISNAMPFLIEICQYRHVDLIKIMTPAFLNLTSLDQPREAFLKHGGTQMVIDYLVKFGSNKKDYNDISGPIQELLSNVEDYELGSSEEKRADVHSLFS</sequence>
<accession>A0A9N9HLA7</accession>
<dbReference type="EMBL" id="CAJVPQ010006531">
    <property type="protein sequence ID" value="CAG8685832.1"/>
    <property type="molecule type" value="Genomic_DNA"/>
</dbReference>
<dbReference type="PANTHER" id="PTHR13109">
    <property type="entry name" value="NEUROCHONDRIN"/>
    <property type="match status" value="1"/>
</dbReference>
<dbReference type="AlphaFoldDB" id="A0A9N9HLA7"/>
<dbReference type="Proteomes" id="UP000789570">
    <property type="component" value="Unassembled WGS sequence"/>
</dbReference>
<dbReference type="InterPro" id="IPR008709">
    <property type="entry name" value="Neurochondrin"/>
</dbReference>
<dbReference type="OrthoDB" id="8962942at2759"/>
<protein>
    <submittedName>
        <fullName evidence="1">10162_t:CDS:1</fullName>
    </submittedName>
</protein>
<proteinExistence type="predicted"/>
<organism evidence="1 2">
    <name type="scientific">Funneliformis caledonium</name>
    <dbReference type="NCBI Taxonomy" id="1117310"/>
    <lineage>
        <taxon>Eukaryota</taxon>
        <taxon>Fungi</taxon>
        <taxon>Fungi incertae sedis</taxon>
        <taxon>Mucoromycota</taxon>
        <taxon>Glomeromycotina</taxon>
        <taxon>Glomeromycetes</taxon>
        <taxon>Glomerales</taxon>
        <taxon>Glomeraceae</taxon>
        <taxon>Funneliformis</taxon>
    </lineage>
</organism>
<dbReference type="InterPro" id="IPR016024">
    <property type="entry name" value="ARM-type_fold"/>
</dbReference>
<evidence type="ECO:0000313" key="1">
    <source>
        <dbReference type="EMBL" id="CAG8685832.1"/>
    </source>
</evidence>
<gene>
    <name evidence="1" type="ORF">FCALED_LOCUS12744</name>
</gene>
<keyword evidence="2" id="KW-1185">Reference proteome</keyword>
<dbReference type="PANTHER" id="PTHR13109:SF7">
    <property type="entry name" value="NEUROCHONDRIN"/>
    <property type="match status" value="1"/>
</dbReference>
<evidence type="ECO:0000313" key="2">
    <source>
        <dbReference type="Proteomes" id="UP000789570"/>
    </source>
</evidence>
<comment type="caution">
    <text evidence="1">The sequence shown here is derived from an EMBL/GenBank/DDBJ whole genome shotgun (WGS) entry which is preliminary data.</text>
</comment>
<dbReference type="Gene3D" id="1.25.10.10">
    <property type="entry name" value="Leucine-rich Repeat Variant"/>
    <property type="match status" value="1"/>
</dbReference>